<dbReference type="PROSITE" id="PS00211">
    <property type="entry name" value="ABC_TRANSPORTER_1"/>
    <property type="match status" value="1"/>
</dbReference>
<dbReference type="InterPro" id="IPR003439">
    <property type="entry name" value="ABC_transporter-like_ATP-bd"/>
</dbReference>
<evidence type="ECO:0000256" key="3">
    <source>
        <dbReference type="ARBA" id="ARBA00022475"/>
    </source>
</evidence>
<feature type="transmembrane region" description="Helical" evidence="13">
    <location>
        <begin position="570"/>
        <end position="592"/>
    </location>
</feature>
<feature type="transmembrane region" description="Helical" evidence="13">
    <location>
        <begin position="268"/>
        <end position="289"/>
    </location>
</feature>
<evidence type="ECO:0000256" key="11">
    <source>
        <dbReference type="ARBA" id="ARBA00038076"/>
    </source>
</evidence>
<dbReference type="SMART" id="SM00382">
    <property type="entry name" value="AAA"/>
    <property type="match status" value="1"/>
</dbReference>
<dbReference type="PROSITE" id="PS50893">
    <property type="entry name" value="ABC_TRANSPORTER_2"/>
    <property type="match status" value="1"/>
</dbReference>
<comment type="similarity">
    <text evidence="12">Belongs to the ABC transporter superfamily. Macrolide exporter (TC 3.A.1.122) family.</text>
</comment>
<keyword evidence="8 13" id="KW-1133">Transmembrane helix</keyword>
<dbReference type="SUPFAM" id="SSF52540">
    <property type="entry name" value="P-loop containing nucleoside triphosphate hydrolases"/>
    <property type="match status" value="1"/>
</dbReference>
<dbReference type="InterPro" id="IPR003593">
    <property type="entry name" value="AAA+_ATPase"/>
</dbReference>
<dbReference type="PANTHER" id="PTHR30572">
    <property type="entry name" value="MEMBRANE COMPONENT OF TRANSPORTER-RELATED"/>
    <property type="match status" value="1"/>
</dbReference>
<dbReference type="GO" id="GO:0005886">
    <property type="term" value="C:plasma membrane"/>
    <property type="evidence" value="ECO:0007669"/>
    <property type="project" value="UniProtKB-SubCell"/>
</dbReference>
<keyword evidence="3" id="KW-1003">Cell membrane</keyword>
<name>A0A212ITY9_9PROT</name>
<reference evidence="15" key="1">
    <citation type="submission" date="2016-04" db="EMBL/GenBank/DDBJ databases">
        <authorList>
            <person name="Evans L.H."/>
            <person name="Alamgir A."/>
            <person name="Owens N."/>
            <person name="Weber N.D."/>
            <person name="Virtaneva K."/>
            <person name="Barbian K."/>
            <person name="Babar A."/>
            <person name="Rosenke K."/>
        </authorList>
    </citation>
    <scope>NUCLEOTIDE SEQUENCE</scope>
    <source>
        <strain evidence="15">86</strain>
    </source>
</reference>
<accession>A0A212ITY9</accession>
<dbReference type="EMBL" id="FLUO01000001">
    <property type="protein sequence ID" value="SBV90651.1"/>
    <property type="molecule type" value="Genomic_DNA"/>
</dbReference>
<dbReference type="InterPro" id="IPR025857">
    <property type="entry name" value="MacB_PCD"/>
</dbReference>
<dbReference type="PANTHER" id="PTHR30572:SF4">
    <property type="entry name" value="ABC TRANSPORTER PERMEASE YTRF"/>
    <property type="match status" value="1"/>
</dbReference>
<dbReference type="InterPro" id="IPR027417">
    <property type="entry name" value="P-loop_NTPase"/>
</dbReference>
<keyword evidence="9 13" id="KW-0472">Membrane</keyword>
<evidence type="ECO:0000256" key="9">
    <source>
        <dbReference type="ARBA" id="ARBA00023136"/>
    </source>
</evidence>
<dbReference type="Gene3D" id="3.40.50.300">
    <property type="entry name" value="P-loop containing nucleotide triphosphate hydrolases"/>
    <property type="match status" value="1"/>
</dbReference>
<evidence type="ECO:0000256" key="7">
    <source>
        <dbReference type="ARBA" id="ARBA00022840"/>
    </source>
</evidence>
<evidence type="ECO:0000256" key="2">
    <source>
        <dbReference type="ARBA" id="ARBA00022448"/>
    </source>
</evidence>
<evidence type="ECO:0000313" key="15">
    <source>
        <dbReference type="EMBL" id="SBV90651.1"/>
    </source>
</evidence>
<evidence type="ECO:0000256" key="1">
    <source>
        <dbReference type="ARBA" id="ARBA00004429"/>
    </source>
</evidence>
<dbReference type="GO" id="GO:0005524">
    <property type="term" value="F:ATP binding"/>
    <property type="evidence" value="ECO:0007669"/>
    <property type="project" value="UniProtKB-KW"/>
</dbReference>
<keyword evidence="5 13" id="KW-0812">Transmembrane</keyword>
<evidence type="ECO:0000256" key="4">
    <source>
        <dbReference type="ARBA" id="ARBA00022519"/>
    </source>
</evidence>
<keyword evidence="2" id="KW-0813">Transport</keyword>
<evidence type="ECO:0000256" key="10">
    <source>
        <dbReference type="ARBA" id="ARBA00023251"/>
    </source>
</evidence>
<dbReference type="CDD" id="cd03255">
    <property type="entry name" value="ABC_MJ0796_LolCDE_FtsE"/>
    <property type="match status" value="1"/>
</dbReference>
<dbReference type="GO" id="GO:0046677">
    <property type="term" value="P:response to antibiotic"/>
    <property type="evidence" value="ECO:0007669"/>
    <property type="project" value="UniProtKB-KW"/>
</dbReference>
<evidence type="ECO:0000259" key="14">
    <source>
        <dbReference type="PROSITE" id="PS50893"/>
    </source>
</evidence>
<dbReference type="InterPro" id="IPR017871">
    <property type="entry name" value="ABC_transporter-like_CS"/>
</dbReference>
<comment type="similarity">
    <text evidence="11">Belongs to the ABC-4 integral membrane protein family.</text>
</comment>
<evidence type="ECO:0000256" key="12">
    <source>
        <dbReference type="ARBA" id="ARBA00038388"/>
    </source>
</evidence>
<evidence type="ECO:0000256" key="8">
    <source>
        <dbReference type="ARBA" id="ARBA00022989"/>
    </source>
</evidence>
<dbReference type="InterPro" id="IPR003838">
    <property type="entry name" value="ABC3_permease_C"/>
</dbReference>
<feature type="transmembrane region" description="Helical" evidence="13">
    <location>
        <begin position="515"/>
        <end position="539"/>
    </location>
</feature>
<dbReference type="GO" id="GO:0016887">
    <property type="term" value="F:ATP hydrolysis activity"/>
    <property type="evidence" value="ECO:0007669"/>
    <property type="project" value="InterPro"/>
</dbReference>
<dbReference type="GO" id="GO:0022857">
    <property type="term" value="F:transmembrane transporter activity"/>
    <property type="evidence" value="ECO:0007669"/>
    <property type="project" value="TreeGrafter"/>
</dbReference>
<dbReference type="Pfam" id="PF02687">
    <property type="entry name" value="FtsX"/>
    <property type="match status" value="1"/>
</dbReference>
<proteinExistence type="inferred from homology"/>
<dbReference type="Pfam" id="PF12704">
    <property type="entry name" value="MacB_PCD"/>
    <property type="match status" value="1"/>
</dbReference>
<evidence type="ECO:0000256" key="5">
    <source>
        <dbReference type="ARBA" id="ARBA00022692"/>
    </source>
</evidence>
<gene>
    <name evidence="15" type="primary">macB</name>
    <name evidence="15" type="ORF">KL86APRO_10027</name>
</gene>
<comment type="subcellular location">
    <subcellularLocation>
        <location evidence="1">Cell inner membrane</location>
        <topology evidence="1">Multi-pass membrane protein</topology>
    </subcellularLocation>
</comment>
<evidence type="ECO:0000256" key="13">
    <source>
        <dbReference type="SAM" id="Phobius"/>
    </source>
</evidence>
<dbReference type="Pfam" id="PF00005">
    <property type="entry name" value="ABC_tran"/>
    <property type="match status" value="1"/>
</dbReference>
<dbReference type="InterPro" id="IPR017911">
    <property type="entry name" value="MacB-like_ATP-bd"/>
</dbReference>
<dbReference type="AlphaFoldDB" id="A0A212ITY9"/>
<keyword evidence="6" id="KW-0547">Nucleotide-binding</keyword>
<feature type="domain" description="ABC transporter" evidence="14">
    <location>
        <begin position="5"/>
        <end position="243"/>
    </location>
</feature>
<dbReference type="InterPro" id="IPR050250">
    <property type="entry name" value="Macrolide_Exporter_MacB"/>
</dbReference>
<protein>
    <submittedName>
        <fullName evidence="15">Fused macrolide transporter subunits of ABC superfamily: ATP-binding component membrane component</fullName>
    </submittedName>
</protein>
<dbReference type="FunFam" id="3.40.50.300:FF:000032">
    <property type="entry name" value="Export ABC transporter ATP-binding protein"/>
    <property type="match status" value="1"/>
</dbReference>
<keyword evidence="7 15" id="KW-0067">ATP-binding</keyword>
<evidence type="ECO:0000256" key="6">
    <source>
        <dbReference type="ARBA" id="ARBA00022741"/>
    </source>
</evidence>
<organism evidence="15">
    <name type="scientific">uncultured Alphaproteobacteria bacterium</name>
    <dbReference type="NCBI Taxonomy" id="91750"/>
    <lineage>
        <taxon>Bacteria</taxon>
        <taxon>Pseudomonadati</taxon>
        <taxon>Pseudomonadota</taxon>
        <taxon>Alphaproteobacteria</taxon>
        <taxon>environmental samples</taxon>
    </lineage>
</organism>
<sequence length="640" mass="66181">MTALIALRGVCRSYAAGEGAVRALDDVTLEIAAGEYVAIMGPSGSGKSTLMNLIGCLDRPTSGTYRIGGVDVAELGTDALAALRRETFGFVFQRYHLLGDATALENVAMPAIYAGLAGPERAARARELLEGLGLGGRLDHRPGQLSGGQQQRVSIARALVNDPAVILADEPTGALDSASGEDLMTQLVALHAAGRTIVVITHDAAVAARAERVIRIHDGRVVSGAAAPPSTARPVLPRVRPGADWGRNFGEALRMAGRSLLANPFRTALTLLGVVIGVAAVVAMLAIGAGSQRAVMERIAAMGANLLITRPGAPGTHRADVITLTREDAQALAEVPGLDVVVPDRTATLTIRFASVDHKAEIHGVGAGFARARDWAVEDGIFFDAADAATRAAVVVLGRTVADHLFPGRSGVGEYVMIRNVPFLVVGVLETKGASTYGTDLDDIALVPLETGLTRLFGGDYLSAVMVWVADVRRLDAAQAALRETLLARHAGGEDFQTRNTAAVLRAAEATRDNLTLLLGAVAAISLLVGGIGVMNIMLVSVGERTGEIGIRVATGARRSDILLQFNAEAVAVCGVGGVLGVAIGLGTALACGRAGMPVVFSPWPPLLAFGCAFATGVVFGYLPARKAARLDPVAALASE</sequence>
<keyword evidence="4" id="KW-0997">Cell inner membrane</keyword>
<keyword evidence="10" id="KW-0046">Antibiotic resistance</keyword>
<dbReference type="GO" id="GO:0098796">
    <property type="term" value="C:membrane protein complex"/>
    <property type="evidence" value="ECO:0007669"/>
    <property type="project" value="UniProtKB-ARBA"/>
</dbReference>
<feature type="transmembrane region" description="Helical" evidence="13">
    <location>
        <begin position="604"/>
        <end position="623"/>
    </location>
</feature>